<keyword evidence="3" id="KW-1185">Reference proteome</keyword>
<evidence type="ECO:0000256" key="1">
    <source>
        <dbReference type="SAM" id="Phobius"/>
    </source>
</evidence>
<feature type="transmembrane region" description="Helical" evidence="1">
    <location>
        <begin position="39"/>
        <end position="56"/>
    </location>
</feature>
<name>A0ABP3G233_9BACI</name>
<protein>
    <submittedName>
        <fullName evidence="2">DUF1294 domain-containing protein</fullName>
    </submittedName>
</protein>
<feature type="transmembrane region" description="Helical" evidence="1">
    <location>
        <begin position="6"/>
        <end position="23"/>
    </location>
</feature>
<proteinExistence type="predicted"/>
<feature type="transmembrane region" description="Helical" evidence="1">
    <location>
        <begin position="68"/>
        <end position="89"/>
    </location>
</feature>
<keyword evidence="1" id="KW-1133">Transmembrane helix</keyword>
<gene>
    <name evidence="2" type="ORF">GCM10008967_25230</name>
</gene>
<comment type="caution">
    <text evidence="2">The sequence shown here is derived from an EMBL/GenBank/DDBJ whole genome shotgun (WGS) entry which is preliminary data.</text>
</comment>
<dbReference type="Proteomes" id="UP001500782">
    <property type="component" value="Unassembled WGS sequence"/>
</dbReference>
<reference evidence="3" key="1">
    <citation type="journal article" date="2019" name="Int. J. Syst. Evol. Microbiol.">
        <title>The Global Catalogue of Microorganisms (GCM) 10K type strain sequencing project: providing services to taxonomists for standard genome sequencing and annotation.</title>
        <authorList>
            <consortium name="The Broad Institute Genomics Platform"/>
            <consortium name="The Broad Institute Genome Sequencing Center for Infectious Disease"/>
            <person name="Wu L."/>
            <person name="Ma J."/>
        </authorList>
    </citation>
    <scope>NUCLEOTIDE SEQUENCE [LARGE SCALE GENOMIC DNA]</scope>
    <source>
        <strain evidence="3">JCM 9731</strain>
    </source>
</reference>
<keyword evidence="1" id="KW-0472">Membrane</keyword>
<organism evidence="2 3">
    <name type="scientific">Bacillus carboniphilus</name>
    <dbReference type="NCBI Taxonomy" id="86663"/>
    <lineage>
        <taxon>Bacteria</taxon>
        <taxon>Bacillati</taxon>
        <taxon>Bacillota</taxon>
        <taxon>Bacilli</taxon>
        <taxon>Bacillales</taxon>
        <taxon>Bacillaceae</taxon>
        <taxon>Bacillus</taxon>
    </lineage>
</organism>
<keyword evidence="1" id="KW-0812">Transmembrane</keyword>
<evidence type="ECO:0000313" key="2">
    <source>
        <dbReference type="EMBL" id="GAA0333428.1"/>
    </source>
</evidence>
<dbReference type="InterPro" id="IPR010718">
    <property type="entry name" value="DUF1294"/>
</dbReference>
<dbReference type="RefSeq" id="WP_343799574.1">
    <property type="nucleotide sequence ID" value="NZ_BAAADJ010000023.1"/>
</dbReference>
<sequence>MIYKFIFFYLLIFNIWGYILMAIDKKRAIKQKHRISEKFIWQIAFIGGAIGIYMGMKKFRHKTLHKVFVYGVPAVIVLHALVIIALGIYMKD</sequence>
<dbReference type="EMBL" id="BAAADJ010000023">
    <property type="protein sequence ID" value="GAA0333428.1"/>
    <property type="molecule type" value="Genomic_DNA"/>
</dbReference>
<dbReference type="Pfam" id="PF06961">
    <property type="entry name" value="DUF1294"/>
    <property type="match status" value="1"/>
</dbReference>
<accession>A0ABP3G233</accession>
<evidence type="ECO:0000313" key="3">
    <source>
        <dbReference type="Proteomes" id="UP001500782"/>
    </source>
</evidence>